<dbReference type="SUPFAM" id="SSF55729">
    <property type="entry name" value="Acyl-CoA N-acyltransferases (Nat)"/>
    <property type="match status" value="1"/>
</dbReference>
<sequence length="170" mass="19308">MIKIREATSNDFQTIQQIAHQTWPDTFGSILSKEQIAYMLNWMYSIPSLEEQVTHKGHIFLLAEEDGTTLGYISYELNYTNQPKVKIHKIYILPSSQGKGVGKALFTQVEAIARSHSQQTLSLNVNRQNPAVQFYERIGFHVAGQENIDIGNGFLMEDYIMEKSLEPALA</sequence>
<dbReference type="GO" id="GO:0016747">
    <property type="term" value="F:acyltransferase activity, transferring groups other than amino-acyl groups"/>
    <property type="evidence" value="ECO:0007669"/>
    <property type="project" value="InterPro"/>
</dbReference>
<organism evidence="2 3">
    <name type="scientific">Xanthocytophaga flava</name>
    <dbReference type="NCBI Taxonomy" id="3048013"/>
    <lineage>
        <taxon>Bacteria</taxon>
        <taxon>Pseudomonadati</taxon>
        <taxon>Bacteroidota</taxon>
        <taxon>Cytophagia</taxon>
        <taxon>Cytophagales</taxon>
        <taxon>Rhodocytophagaceae</taxon>
        <taxon>Xanthocytophaga</taxon>
    </lineage>
</organism>
<gene>
    <name evidence="2" type="ORF">QNI16_05340</name>
</gene>
<comment type="caution">
    <text evidence="2">The sequence shown here is derived from an EMBL/GenBank/DDBJ whole genome shotgun (WGS) entry which is preliminary data.</text>
</comment>
<evidence type="ECO:0000313" key="2">
    <source>
        <dbReference type="EMBL" id="MDJ1479900.1"/>
    </source>
</evidence>
<dbReference type="InterPro" id="IPR050276">
    <property type="entry name" value="MshD_Acetyltransferase"/>
</dbReference>
<feature type="domain" description="N-acetyltransferase" evidence="1">
    <location>
        <begin position="2"/>
        <end position="166"/>
    </location>
</feature>
<dbReference type="RefSeq" id="WP_313976453.1">
    <property type="nucleotide sequence ID" value="NZ_JASJOS010000002.1"/>
</dbReference>
<dbReference type="AlphaFoldDB" id="A0AAE3QLZ3"/>
<dbReference type="Proteomes" id="UP001241110">
    <property type="component" value="Unassembled WGS sequence"/>
</dbReference>
<protein>
    <submittedName>
        <fullName evidence="2">GNAT family N-acetyltransferase</fullName>
    </submittedName>
</protein>
<dbReference type="Pfam" id="PF13673">
    <property type="entry name" value="Acetyltransf_10"/>
    <property type="match status" value="1"/>
</dbReference>
<dbReference type="PIRSF" id="PIRSF037663">
    <property type="entry name" value="Acetyltransf_GNAT_prd"/>
    <property type="match status" value="1"/>
</dbReference>
<dbReference type="EMBL" id="JASJOS010000002">
    <property type="protein sequence ID" value="MDJ1479900.1"/>
    <property type="molecule type" value="Genomic_DNA"/>
</dbReference>
<dbReference type="CDD" id="cd04301">
    <property type="entry name" value="NAT_SF"/>
    <property type="match status" value="1"/>
</dbReference>
<dbReference type="InterPro" id="IPR016181">
    <property type="entry name" value="Acyl_CoA_acyltransferase"/>
</dbReference>
<proteinExistence type="predicted"/>
<accession>A0AAE3QLZ3</accession>
<dbReference type="PANTHER" id="PTHR43617:SF38">
    <property type="entry name" value="N-ACETYLTRANSFERASE DOMAIN-CONTAINING PROTEIN"/>
    <property type="match status" value="1"/>
</dbReference>
<dbReference type="Gene3D" id="3.40.630.30">
    <property type="match status" value="1"/>
</dbReference>
<dbReference type="PROSITE" id="PS51186">
    <property type="entry name" value="GNAT"/>
    <property type="match status" value="1"/>
</dbReference>
<dbReference type="InterPro" id="IPR017255">
    <property type="entry name" value="AcTrfase_GNAT_prd"/>
</dbReference>
<reference evidence="2" key="1">
    <citation type="submission" date="2023-05" db="EMBL/GenBank/DDBJ databases">
        <authorList>
            <person name="Zhang X."/>
        </authorList>
    </citation>
    <scope>NUCLEOTIDE SEQUENCE</scope>
    <source>
        <strain evidence="2">YF14B1</strain>
    </source>
</reference>
<evidence type="ECO:0000313" key="3">
    <source>
        <dbReference type="Proteomes" id="UP001241110"/>
    </source>
</evidence>
<dbReference type="InterPro" id="IPR000182">
    <property type="entry name" value="GNAT_dom"/>
</dbReference>
<evidence type="ECO:0000259" key="1">
    <source>
        <dbReference type="PROSITE" id="PS51186"/>
    </source>
</evidence>
<name>A0AAE3QLZ3_9BACT</name>
<dbReference type="PANTHER" id="PTHR43617">
    <property type="entry name" value="L-AMINO ACID N-ACETYLTRANSFERASE"/>
    <property type="match status" value="1"/>
</dbReference>